<evidence type="ECO:0000313" key="2">
    <source>
        <dbReference type="Proteomes" id="UP000224563"/>
    </source>
</evidence>
<organism evidence="1 2">
    <name type="scientific">Agathobacter ruminis</name>
    <dbReference type="NCBI Taxonomy" id="1712665"/>
    <lineage>
        <taxon>Bacteria</taxon>
        <taxon>Bacillati</taxon>
        <taxon>Bacillota</taxon>
        <taxon>Clostridia</taxon>
        <taxon>Lachnospirales</taxon>
        <taxon>Lachnospiraceae</taxon>
        <taxon>Agathobacter</taxon>
    </lineage>
</organism>
<protein>
    <submittedName>
        <fullName evidence="1">Uncharacterized protein</fullName>
    </submittedName>
</protein>
<dbReference type="RefSeq" id="WP_031544712.1">
    <property type="nucleotide sequence ID" value="NZ_JANSWH010000052.1"/>
</dbReference>
<dbReference type="Proteomes" id="UP000224563">
    <property type="component" value="Unassembled WGS sequence"/>
</dbReference>
<reference evidence="1 2" key="2">
    <citation type="submission" date="2017-10" db="EMBL/GenBank/DDBJ databases">
        <authorList>
            <person name="Banno H."/>
            <person name="Chua N.-H."/>
        </authorList>
    </citation>
    <scope>NUCLEOTIDE SEQUENCE [LARGE SCALE GENOMIC DNA]</scope>
    <source>
        <strain evidence="1 2">JK623</strain>
    </source>
</reference>
<reference evidence="1 2" key="1">
    <citation type="submission" date="2017-10" db="EMBL/GenBank/DDBJ databases">
        <title>Resolving the taxonomy of Roseburia spp., Eubacterium rectale and Agathobacter spp. through phylogenomic analysis.</title>
        <authorList>
            <person name="Sheridan P.O."/>
            <person name="Walker A.W."/>
            <person name="Duncan S.H."/>
            <person name="Scott K.P."/>
            <person name="Toole P.W.O."/>
            <person name="Luis P."/>
            <person name="Flint H.J."/>
        </authorList>
    </citation>
    <scope>NUCLEOTIDE SEQUENCE [LARGE SCALE GENOMIC DNA]</scope>
    <source>
        <strain evidence="1 2">JK623</strain>
    </source>
</reference>
<dbReference type="AlphaFoldDB" id="A0A2G3E262"/>
<dbReference type="EMBL" id="PDYG01000064">
    <property type="protein sequence ID" value="PHU37344.1"/>
    <property type="molecule type" value="Genomic_DNA"/>
</dbReference>
<keyword evidence="2" id="KW-1185">Reference proteome</keyword>
<proteinExistence type="predicted"/>
<dbReference type="SUPFAM" id="SSF57783">
    <property type="entry name" value="Zinc beta-ribbon"/>
    <property type="match status" value="1"/>
</dbReference>
<sequence length="73" mass="8898">MAQSGKGKLNYRCPACFKRDLDIDMFYDKEKKQYYCIRCQFFGTEEEVLAENETVRSKYKDYLKRYTSFEDFD</sequence>
<accession>A0A2G3E262</accession>
<gene>
    <name evidence="1" type="ORF">CSX02_08415</name>
</gene>
<name>A0A2G3E262_9FIRM</name>
<evidence type="ECO:0000313" key="1">
    <source>
        <dbReference type="EMBL" id="PHU37344.1"/>
    </source>
</evidence>
<comment type="caution">
    <text evidence="1">The sequence shown here is derived from an EMBL/GenBank/DDBJ whole genome shotgun (WGS) entry which is preliminary data.</text>
</comment>